<dbReference type="PANTHER" id="PTHR30330:SF3">
    <property type="entry name" value="TRANSCRIPTIONAL REGULATOR, LRP FAMILY"/>
    <property type="match status" value="1"/>
</dbReference>
<dbReference type="RefSeq" id="WP_009201557.1">
    <property type="nucleotide sequence ID" value="NZ_ACJX03000001.1"/>
</dbReference>
<evidence type="ECO:0000313" key="10">
    <source>
        <dbReference type="Proteomes" id="UP000005273"/>
    </source>
</evidence>
<evidence type="ECO:0000256" key="4">
    <source>
        <dbReference type="ARBA" id="ARBA00022475"/>
    </source>
</evidence>
<dbReference type="PRINTS" id="PR00175">
    <property type="entry name" value="NAALASMPORT"/>
</dbReference>
<evidence type="ECO:0000256" key="7">
    <source>
        <dbReference type="ARBA" id="ARBA00023136"/>
    </source>
</evidence>
<evidence type="ECO:0000256" key="3">
    <source>
        <dbReference type="ARBA" id="ARBA00022448"/>
    </source>
</evidence>
<dbReference type="NCBIfam" id="TIGR00835">
    <property type="entry name" value="agcS"/>
    <property type="match status" value="1"/>
</dbReference>
<name>A0A0T5XBK0_9BACT</name>
<feature type="transmembrane region" description="Helical" evidence="8">
    <location>
        <begin position="16"/>
        <end position="37"/>
    </location>
</feature>
<gene>
    <name evidence="9" type="ORF">HMPREF1705_02988</name>
</gene>
<evidence type="ECO:0000256" key="8">
    <source>
        <dbReference type="RuleBase" id="RU363064"/>
    </source>
</evidence>
<evidence type="ECO:0000256" key="6">
    <source>
        <dbReference type="ARBA" id="ARBA00022989"/>
    </source>
</evidence>
<dbReference type="eggNOG" id="COG1115">
    <property type="taxonomic scope" value="Bacteria"/>
</dbReference>
<feature type="transmembrane region" description="Helical" evidence="8">
    <location>
        <begin position="244"/>
        <end position="264"/>
    </location>
</feature>
<keyword evidence="4 8" id="KW-1003">Cell membrane</keyword>
<feature type="transmembrane region" description="Helical" evidence="8">
    <location>
        <begin position="418"/>
        <end position="437"/>
    </location>
</feature>
<dbReference type="PANTHER" id="PTHR30330">
    <property type="entry name" value="AGSS FAMILY TRANSPORTER, SODIUM-ALANINE"/>
    <property type="match status" value="1"/>
</dbReference>
<organism evidence="9 10">
    <name type="scientific">Acetomicrobium hydrogeniformans ATCC BAA-1850</name>
    <dbReference type="NCBI Taxonomy" id="592015"/>
    <lineage>
        <taxon>Bacteria</taxon>
        <taxon>Thermotogati</taxon>
        <taxon>Synergistota</taxon>
        <taxon>Synergistia</taxon>
        <taxon>Synergistales</taxon>
        <taxon>Acetomicrobiaceae</taxon>
        <taxon>Acetomicrobium</taxon>
    </lineage>
</organism>
<feature type="transmembrane region" description="Helical" evidence="8">
    <location>
        <begin position="68"/>
        <end position="94"/>
    </location>
</feature>
<keyword evidence="8" id="KW-0769">Symport</keyword>
<sequence>MDLLLKINGMVNGIVWGPWMCAFLLGTGVYLTIILGVPQIRYFTFSFKNVFTKSALKGYGKEGTISPFAALATALAGTLGSGNIAGAATAIHLGGPGAAFWMWISALFGMTTKMVEVILSTHFREKDEAGNWRGGTMYVLRAATGQKWLAWLFALFAALAAFGIGNMTQANSTAEAVNLGFGVPHIYTGIALAFLTALVILGGLKSIANATVIIIPFMSVLYFVGGLVLFLMNMDKLPAAFGAIFYYAFHDPMAMPGAIAGWSVRQALIKGTARGIFSNEAGLGSAPMVHCTAITDHPVRQGTMGIFEVFLDTFIACTVTVISIIATGTLTGYPELTGAQLTLTAFSTVWGRAGAMFLAVSLACFAYSTVLAWYWYGETGATYILGVKVIPFYKALWIICIVLGAWGGSEFLRNIWDFADTLNGLMAIPNLIALWWVSGEVRRLVKDFDAKRARGELL</sequence>
<feature type="transmembrane region" description="Helical" evidence="8">
    <location>
        <begin position="148"/>
        <end position="165"/>
    </location>
</feature>
<keyword evidence="3 8" id="KW-0813">Transport</keyword>
<evidence type="ECO:0000256" key="5">
    <source>
        <dbReference type="ARBA" id="ARBA00022692"/>
    </source>
</evidence>
<evidence type="ECO:0000313" key="9">
    <source>
        <dbReference type="EMBL" id="KRT35740.1"/>
    </source>
</evidence>
<evidence type="ECO:0000256" key="2">
    <source>
        <dbReference type="ARBA" id="ARBA00009261"/>
    </source>
</evidence>
<proteinExistence type="inferred from homology"/>
<feature type="transmembrane region" description="Helical" evidence="8">
    <location>
        <begin position="211"/>
        <end position="232"/>
    </location>
</feature>
<keyword evidence="5 8" id="KW-0812">Transmembrane</keyword>
<comment type="caution">
    <text evidence="9">The sequence shown here is derived from an EMBL/GenBank/DDBJ whole genome shotgun (WGS) entry which is preliminary data.</text>
</comment>
<dbReference type="GO" id="GO:0005283">
    <property type="term" value="F:amino acid:sodium symporter activity"/>
    <property type="evidence" value="ECO:0007669"/>
    <property type="project" value="InterPro"/>
</dbReference>
<keyword evidence="6 8" id="KW-1133">Transmembrane helix</keyword>
<keyword evidence="10" id="KW-1185">Reference proteome</keyword>
<dbReference type="Proteomes" id="UP000005273">
    <property type="component" value="Unassembled WGS sequence"/>
</dbReference>
<keyword evidence="7 8" id="KW-0472">Membrane</keyword>
<dbReference type="GO" id="GO:0005886">
    <property type="term" value="C:plasma membrane"/>
    <property type="evidence" value="ECO:0007669"/>
    <property type="project" value="UniProtKB-SubCell"/>
</dbReference>
<dbReference type="OrthoDB" id="9804874at2"/>
<comment type="subcellular location">
    <subcellularLocation>
        <location evidence="1 8">Cell membrane</location>
        <topology evidence="1 8">Multi-pass membrane protein</topology>
    </subcellularLocation>
</comment>
<dbReference type="AlphaFoldDB" id="A0A0T5XBK0"/>
<reference evidence="10" key="1">
    <citation type="submission" date="2012-09" db="EMBL/GenBank/DDBJ databases">
        <authorList>
            <person name="Weinstock G."/>
            <person name="Sodergren E."/>
            <person name="Clifton S."/>
            <person name="Fulton L."/>
            <person name="Fulton B."/>
            <person name="Courtney L."/>
            <person name="Fronick C."/>
            <person name="Harrison M."/>
            <person name="Strong C."/>
            <person name="Farmer C."/>
            <person name="Delehaunty K."/>
            <person name="Markovic C."/>
            <person name="Hall O."/>
            <person name="Minx P."/>
            <person name="Tomlinson C."/>
            <person name="Mitreva M."/>
            <person name="Nelson J."/>
            <person name="Hou S."/>
            <person name="Wollam A."/>
            <person name="Pepin K.H."/>
            <person name="Johnson M."/>
            <person name="Bhonagiri V."/>
            <person name="Nash W.E."/>
            <person name="Suruliraj S."/>
            <person name="Warren W."/>
            <person name="Chinwalla A."/>
            <person name="Mardis E.R."/>
            <person name="Wilson R.K."/>
        </authorList>
    </citation>
    <scope>NUCLEOTIDE SEQUENCE [LARGE SCALE GENOMIC DNA]</scope>
    <source>
        <strain evidence="10">OS1</strain>
    </source>
</reference>
<feature type="transmembrane region" description="Helical" evidence="8">
    <location>
        <begin position="309"/>
        <end position="333"/>
    </location>
</feature>
<protein>
    <submittedName>
        <fullName evidence="9">Amino acid carrier protein</fullName>
    </submittedName>
</protein>
<dbReference type="InterPro" id="IPR001463">
    <property type="entry name" value="Na/Ala_symport"/>
</dbReference>
<dbReference type="EMBL" id="ACJX03000001">
    <property type="protein sequence ID" value="KRT35740.1"/>
    <property type="molecule type" value="Genomic_DNA"/>
</dbReference>
<accession>A0A0T5XBK0</accession>
<comment type="similarity">
    <text evidence="2 8">Belongs to the alanine or glycine:cation symporter (AGCS) (TC 2.A.25) family.</text>
</comment>
<dbReference type="Pfam" id="PF01235">
    <property type="entry name" value="Na_Ala_symp"/>
    <property type="match status" value="1"/>
</dbReference>
<evidence type="ECO:0000256" key="1">
    <source>
        <dbReference type="ARBA" id="ARBA00004651"/>
    </source>
</evidence>
<feature type="transmembrane region" description="Helical" evidence="8">
    <location>
        <begin position="353"/>
        <end position="376"/>
    </location>
</feature>
<dbReference type="STRING" id="592015.HMPREF1705_02988"/>
<feature type="transmembrane region" description="Helical" evidence="8">
    <location>
        <begin position="185"/>
        <end position="204"/>
    </location>
</feature>
<feature type="transmembrane region" description="Helical" evidence="8">
    <location>
        <begin position="383"/>
        <end position="406"/>
    </location>
</feature>